<feature type="transmembrane region" description="Helical" evidence="2">
    <location>
        <begin position="66"/>
        <end position="87"/>
    </location>
</feature>
<feature type="transmembrane region" description="Helical" evidence="2">
    <location>
        <begin position="125"/>
        <end position="144"/>
    </location>
</feature>
<keyword evidence="4" id="KW-1185">Reference proteome</keyword>
<dbReference type="EMBL" id="LR134350">
    <property type="protein sequence ID" value="VEG25403.1"/>
    <property type="molecule type" value="Genomic_DNA"/>
</dbReference>
<dbReference type="AlphaFoldDB" id="A0A3S4QYX6"/>
<organism evidence="3 4">
    <name type="scientific">Actinomyces howellii</name>
    <dbReference type="NCBI Taxonomy" id="52771"/>
    <lineage>
        <taxon>Bacteria</taxon>
        <taxon>Bacillati</taxon>
        <taxon>Actinomycetota</taxon>
        <taxon>Actinomycetes</taxon>
        <taxon>Actinomycetales</taxon>
        <taxon>Actinomycetaceae</taxon>
        <taxon>Actinomyces</taxon>
    </lineage>
</organism>
<feature type="compositionally biased region" description="Basic and acidic residues" evidence="1">
    <location>
        <begin position="170"/>
        <end position="180"/>
    </location>
</feature>
<dbReference type="Proteomes" id="UP000266895">
    <property type="component" value="Chromosome"/>
</dbReference>
<feature type="compositionally biased region" description="Low complexity" evidence="1">
    <location>
        <begin position="181"/>
        <end position="192"/>
    </location>
</feature>
<keyword evidence="2" id="KW-0472">Membrane</keyword>
<evidence type="ECO:0000256" key="2">
    <source>
        <dbReference type="SAM" id="Phobius"/>
    </source>
</evidence>
<reference evidence="3 4" key="1">
    <citation type="submission" date="2018-12" db="EMBL/GenBank/DDBJ databases">
        <authorList>
            <consortium name="Pathogen Informatics"/>
        </authorList>
    </citation>
    <scope>NUCLEOTIDE SEQUENCE [LARGE SCALE GENOMIC DNA]</scope>
    <source>
        <strain evidence="3 4">NCTC11636</strain>
    </source>
</reference>
<feature type="transmembrane region" description="Helical" evidence="2">
    <location>
        <begin position="94"/>
        <end position="113"/>
    </location>
</feature>
<gene>
    <name evidence="3" type="ORF">NCTC11636_00013</name>
</gene>
<feature type="region of interest" description="Disordered" evidence="1">
    <location>
        <begin position="1"/>
        <end position="25"/>
    </location>
</feature>
<feature type="region of interest" description="Disordered" evidence="1">
    <location>
        <begin position="164"/>
        <end position="198"/>
    </location>
</feature>
<keyword evidence="2" id="KW-1133">Transmembrane helix</keyword>
<evidence type="ECO:0000313" key="3">
    <source>
        <dbReference type="EMBL" id="VEG25403.1"/>
    </source>
</evidence>
<evidence type="ECO:0000313" key="4">
    <source>
        <dbReference type="Proteomes" id="UP000266895"/>
    </source>
</evidence>
<keyword evidence="2" id="KW-0812">Transmembrane</keyword>
<evidence type="ECO:0000256" key="1">
    <source>
        <dbReference type="SAM" id="MobiDB-lite"/>
    </source>
</evidence>
<dbReference type="KEGG" id="ahw:NCTC11636_00013"/>
<name>A0A3S4QYX6_9ACTO</name>
<accession>A0A3S4QYX6</accession>
<protein>
    <recommendedName>
        <fullName evidence="5">DUF3054 domain-containing protein</fullName>
    </recommendedName>
</protein>
<proteinExistence type="predicted"/>
<sequence>MAAAPRQDPPRLAYTPAVPDGPDRPWTRGRRTRWWLVVPADLVSVAVSVALAAASTKTLADTPALWWSQLWGPLAGLGLGWLLALVVARGQDHLEVPGPGALVTVVAWAGWAASRTWTGRLSLDWALMSLVLLGATTLGWRVLYGYAKAHDSMVPKPVQRRLDAQAARDLQGRQDPRDAQDLQAAQDPQAAQGTTPER</sequence>
<feature type="transmembrane region" description="Helical" evidence="2">
    <location>
        <begin position="34"/>
        <end position="54"/>
    </location>
</feature>
<evidence type="ECO:0008006" key="5">
    <source>
        <dbReference type="Google" id="ProtNLM"/>
    </source>
</evidence>